<feature type="domain" description="CCHC-type" evidence="3">
    <location>
        <begin position="154"/>
        <end position="167"/>
    </location>
</feature>
<dbReference type="SMART" id="SM00343">
    <property type="entry name" value="ZnF_C2HC"/>
    <property type="match status" value="5"/>
</dbReference>
<sequence length="250" mass="28524">MADRGGEVKEVGVVREDVGERKRRRKSQDERDVRYFAVDEVLCSRCGLRGHLSWACPEPEPEVRCFICGKPGHVSKDCQKEVCYYCGETGHKSRECPQKSSDMAKGSGRWTPNRGFSKRASFEPKPVPLKCYVCHNEGHLDCSLSNPYPARLSCFNCGELGHSGLSCTLPNVNSTLHSLSRIIREDDPDGQVGGRKRRRSSFGENPEKQKEMARRLYERLDEDQGIVRNGNYYRRSYGDNRYSWNPPRGR</sequence>
<reference evidence="4 5" key="1">
    <citation type="journal article" date="2023" name="Nat. Commun.">
        <title>Origin of minicircular mitochondrial genomes in red algae.</title>
        <authorList>
            <person name="Lee Y."/>
            <person name="Cho C.H."/>
            <person name="Lee Y.M."/>
            <person name="Park S.I."/>
            <person name="Yang J.H."/>
            <person name="West J.A."/>
            <person name="Bhattacharya D."/>
            <person name="Yoon H.S."/>
        </authorList>
    </citation>
    <scope>NUCLEOTIDE SEQUENCE [LARGE SCALE GENOMIC DNA]</scope>
    <source>
        <strain evidence="4 5">CCMP1338</strain>
        <tissue evidence="4">Whole cell</tissue>
    </source>
</reference>
<comment type="caution">
    <text evidence="4">The sequence shown here is derived from an EMBL/GenBank/DDBJ whole genome shotgun (WGS) entry which is preliminary data.</text>
</comment>
<keyword evidence="1" id="KW-0863">Zinc-finger</keyword>
<dbReference type="AlphaFoldDB" id="A0AAV8UGE7"/>
<dbReference type="Pfam" id="PF00098">
    <property type="entry name" value="zf-CCHC"/>
    <property type="match status" value="3"/>
</dbReference>
<dbReference type="EMBL" id="JAMWBK010000010">
    <property type="protein sequence ID" value="KAJ8901565.1"/>
    <property type="molecule type" value="Genomic_DNA"/>
</dbReference>
<dbReference type="PANTHER" id="PTHR46978">
    <property type="entry name" value="ZINC KNUCKLE (CCHC-TYPE) FAMILY PROTEIN"/>
    <property type="match status" value="1"/>
</dbReference>
<proteinExistence type="predicted"/>
<feature type="domain" description="CCHC-type" evidence="3">
    <location>
        <begin position="64"/>
        <end position="80"/>
    </location>
</feature>
<organism evidence="4 5">
    <name type="scientific">Rhodosorus marinus</name>
    <dbReference type="NCBI Taxonomy" id="101924"/>
    <lineage>
        <taxon>Eukaryota</taxon>
        <taxon>Rhodophyta</taxon>
        <taxon>Stylonematophyceae</taxon>
        <taxon>Stylonematales</taxon>
        <taxon>Stylonemataceae</taxon>
        <taxon>Rhodosorus</taxon>
    </lineage>
</organism>
<evidence type="ECO:0000313" key="5">
    <source>
        <dbReference type="Proteomes" id="UP001157974"/>
    </source>
</evidence>
<feature type="region of interest" description="Disordered" evidence="2">
    <location>
        <begin position="185"/>
        <end position="212"/>
    </location>
</feature>
<dbReference type="SUPFAM" id="SSF57756">
    <property type="entry name" value="Retrovirus zinc finger-like domains"/>
    <property type="match status" value="2"/>
</dbReference>
<dbReference type="InterPro" id="IPR036875">
    <property type="entry name" value="Znf_CCHC_sf"/>
</dbReference>
<evidence type="ECO:0000259" key="3">
    <source>
        <dbReference type="PROSITE" id="PS50158"/>
    </source>
</evidence>
<keyword evidence="1" id="KW-0862">Zinc</keyword>
<keyword evidence="5" id="KW-1185">Reference proteome</keyword>
<dbReference type="GO" id="GO:0003676">
    <property type="term" value="F:nucleic acid binding"/>
    <property type="evidence" value="ECO:0007669"/>
    <property type="project" value="InterPro"/>
</dbReference>
<keyword evidence="1" id="KW-0479">Metal-binding</keyword>
<evidence type="ECO:0000313" key="4">
    <source>
        <dbReference type="EMBL" id="KAJ8901565.1"/>
    </source>
</evidence>
<dbReference type="PROSITE" id="PS50158">
    <property type="entry name" value="ZF_CCHC"/>
    <property type="match status" value="4"/>
</dbReference>
<dbReference type="Gene3D" id="4.10.60.10">
    <property type="entry name" value="Zinc finger, CCHC-type"/>
    <property type="match status" value="3"/>
</dbReference>
<feature type="region of interest" description="Disordered" evidence="2">
    <location>
        <begin position="1"/>
        <end position="26"/>
    </location>
</feature>
<name>A0AAV8UGE7_9RHOD</name>
<protein>
    <recommendedName>
        <fullName evidence="3">CCHC-type domain-containing protein</fullName>
    </recommendedName>
</protein>
<evidence type="ECO:0000256" key="1">
    <source>
        <dbReference type="PROSITE-ProRule" id="PRU00047"/>
    </source>
</evidence>
<dbReference type="Proteomes" id="UP001157974">
    <property type="component" value="Unassembled WGS sequence"/>
</dbReference>
<dbReference type="GO" id="GO:0008270">
    <property type="term" value="F:zinc ion binding"/>
    <property type="evidence" value="ECO:0007669"/>
    <property type="project" value="UniProtKB-KW"/>
</dbReference>
<feature type="domain" description="CCHC-type" evidence="3">
    <location>
        <begin position="83"/>
        <end position="98"/>
    </location>
</feature>
<evidence type="ECO:0000256" key="2">
    <source>
        <dbReference type="SAM" id="MobiDB-lite"/>
    </source>
</evidence>
<dbReference type="InterPro" id="IPR001878">
    <property type="entry name" value="Znf_CCHC"/>
</dbReference>
<feature type="compositionally biased region" description="Basic and acidic residues" evidence="2">
    <location>
        <begin position="1"/>
        <end position="20"/>
    </location>
</feature>
<dbReference type="PANTHER" id="PTHR46978:SF1">
    <property type="entry name" value="ZINC KNUCKLE (CCHC-TYPE) FAMILY PROTEIN"/>
    <property type="match status" value="1"/>
</dbReference>
<feature type="domain" description="CCHC-type" evidence="3">
    <location>
        <begin position="43"/>
        <end position="58"/>
    </location>
</feature>
<gene>
    <name evidence="4" type="ORF">NDN08_003774</name>
</gene>
<accession>A0AAV8UGE7</accession>